<organism evidence="3 4">
    <name type="scientific">Rhizobium oryzicola</name>
    <dbReference type="NCBI Taxonomy" id="1232668"/>
    <lineage>
        <taxon>Bacteria</taxon>
        <taxon>Pseudomonadati</taxon>
        <taxon>Pseudomonadota</taxon>
        <taxon>Alphaproteobacteria</taxon>
        <taxon>Hyphomicrobiales</taxon>
        <taxon>Rhizobiaceae</taxon>
        <taxon>Rhizobium/Agrobacterium group</taxon>
        <taxon>Rhizobium</taxon>
    </lineage>
</organism>
<reference evidence="3" key="1">
    <citation type="journal article" date="2015" name="Int. J. Syst. Evol. Microbiol.">
        <title>Rhizobium oryzicola sp. nov., potential plant-growth-promoting endophytic bacteria isolated from rice roots.</title>
        <authorList>
            <person name="Zhang X.X."/>
            <person name="Gao J.S."/>
            <person name="Cao Y.H."/>
            <person name="Sheirdil R.A."/>
            <person name="Wang X.C."/>
            <person name="Zhang L."/>
        </authorList>
    </citation>
    <scope>NUCLEOTIDE SEQUENCE</scope>
    <source>
        <strain evidence="3">05753</strain>
    </source>
</reference>
<dbReference type="SMART" id="SM00869">
    <property type="entry name" value="Autotransporter"/>
    <property type="match status" value="1"/>
</dbReference>
<dbReference type="InterPro" id="IPR036709">
    <property type="entry name" value="Autotransporte_beta_dom_sf"/>
</dbReference>
<dbReference type="CDD" id="cd11304">
    <property type="entry name" value="Cadherin_repeat"/>
    <property type="match status" value="1"/>
</dbReference>
<proteinExistence type="predicted"/>
<dbReference type="PROSITE" id="PS51257">
    <property type="entry name" value="PROKAR_LIPOPROTEIN"/>
    <property type="match status" value="1"/>
</dbReference>
<dbReference type="Pfam" id="PF12733">
    <property type="entry name" value="Cadherin-like"/>
    <property type="match status" value="1"/>
</dbReference>
<dbReference type="PANTHER" id="PTHR37494">
    <property type="entry name" value="HEMAGGLUTININ"/>
    <property type="match status" value="1"/>
</dbReference>
<feature type="chain" id="PRO_5047413809" evidence="1">
    <location>
        <begin position="44"/>
        <end position="984"/>
    </location>
</feature>
<dbReference type="Gene3D" id="2.40.128.130">
    <property type="entry name" value="Autotransporter beta-domain"/>
    <property type="match status" value="1"/>
</dbReference>
<evidence type="ECO:0000313" key="4">
    <source>
        <dbReference type="Proteomes" id="UP001169006"/>
    </source>
</evidence>
<dbReference type="InterPro" id="IPR013783">
    <property type="entry name" value="Ig-like_fold"/>
</dbReference>
<dbReference type="InterPro" id="IPR025883">
    <property type="entry name" value="Cadherin-like_domain"/>
</dbReference>
<dbReference type="Proteomes" id="UP001169006">
    <property type="component" value="Unassembled WGS sequence"/>
</dbReference>
<dbReference type="Pfam" id="PF17963">
    <property type="entry name" value="Big_9"/>
    <property type="match status" value="1"/>
</dbReference>
<dbReference type="RefSeq" id="WP_302077547.1">
    <property type="nucleotide sequence ID" value="NZ_JAUKWQ010000004.1"/>
</dbReference>
<dbReference type="SUPFAM" id="SSF103515">
    <property type="entry name" value="Autotransporter"/>
    <property type="match status" value="1"/>
</dbReference>
<protein>
    <submittedName>
        <fullName evidence="3">Cadherin-like beta sandwich domain-containing protein</fullName>
    </submittedName>
</protein>
<dbReference type="Gene3D" id="2.60.40.10">
    <property type="entry name" value="Immunoglobulins"/>
    <property type="match status" value="2"/>
</dbReference>
<evidence type="ECO:0000256" key="1">
    <source>
        <dbReference type="SAM" id="SignalP"/>
    </source>
</evidence>
<keyword evidence="1" id="KW-0732">Signal</keyword>
<dbReference type="EMBL" id="JAUKWQ010000004">
    <property type="protein sequence ID" value="MDO1583358.1"/>
    <property type="molecule type" value="Genomic_DNA"/>
</dbReference>
<evidence type="ECO:0000259" key="2">
    <source>
        <dbReference type="PROSITE" id="PS51208"/>
    </source>
</evidence>
<feature type="signal peptide" evidence="1">
    <location>
        <begin position="1"/>
        <end position="43"/>
    </location>
</feature>
<evidence type="ECO:0000313" key="3">
    <source>
        <dbReference type="EMBL" id="MDO1583358.1"/>
    </source>
</evidence>
<dbReference type="Gene3D" id="2.60.40.3440">
    <property type="match status" value="1"/>
</dbReference>
<dbReference type="InterPro" id="IPR015919">
    <property type="entry name" value="Cadherin-like_sf"/>
</dbReference>
<comment type="caution">
    <text evidence="3">The sequence shown here is derived from an EMBL/GenBank/DDBJ whole genome shotgun (WGS) entry which is preliminary data.</text>
</comment>
<accession>A0ABT8SZN3</accession>
<keyword evidence="4" id="KW-1185">Reference proteome</keyword>
<gene>
    <name evidence="3" type="ORF">Q2T52_14800</name>
</gene>
<dbReference type="PANTHER" id="PTHR37494:SF1">
    <property type="entry name" value="STAPHYLOCOCCUS AUREUS SURFACE PROTEIN A"/>
    <property type="match status" value="1"/>
</dbReference>
<reference evidence="3" key="2">
    <citation type="submission" date="2023-07" db="EMBL/GenBank/DDBJ databases">
        <authorList>
            <person name="Sun H."/>
        </authorList>
    </citation>
    <scope>NUCLEOTIDE SEQUENCE</scope>
    <source>
        <strain evidence="3">05753</strain>
    </source>
</reference>
<name>A0ABT8SZN3_9HYPH</name>
<sequence>MQREILSRILSAFSSSLSWLSLRTFNGALALMFSCFMVGQAQAALSQACQDINTQYSTTQVYAPPSGQRLTNGGVTFSPFSIGEKITATASSTGTTNNTNSSTINIYADDGNILILDKDNKTSNGGNFNASNSYTFNGTEGSRDIYLLRDADNQAGQGNTLTLRVTCTDSSAASTDATLSTLSLSSGSLTPSFTSATTSYTASVANGVTSITVTPTVNDSGATVKVNGTTVTSGSASSNIALNVGAKTITVTVTAADGTTTKSYSIVVTRADQVPVANNATATVAANSSANAITLNITGGTAASVAVATQASHGTATVSGTSITYTPTAGYSGSDSFTYTATNTSGTSSPATVSITVSPPAAGLTVSPAAGALTAGTVGTAYSKTVTVSGGTAPYDYQFISGSLPAGISINSGSTSSKVISGTPTAAGTSIFTVKVTDANNVIANVTYSITIAQSATTLAFSSAAGSLTDAMAGEKYNQQIAVSGGASPLTFSILSGNLPNGLTLSPSGELSGTLAANTQNDYTFTVKVTDANGANATASYRLKVKERAVTVPNQVVNVPSGSTPPDTRLDKTATGGPFNNGQLVSVQPPNAGTATLTMGDYAQAAPVAPVGWYLKFTPTTGYSGSVVITFSLTSGIGSSTGTVTYNLNYDPAKVATQIDGEVRDFVQSRQSLISSTIKVPGLLERRNVENAREPVTTRVSPSSNGMTLGFSTSLAQMEAAQNNANRAPGEELGGIASSPFNIWLNGTVMLHNRPANDSKWGSFGMLSAGVDYLITDKALVGMSFHMDRMTDPTADDAKLTGNGWLAGPYTSLEIGKGVFWDTSLLYGGSANDIDTQFWNGKFDTRRWMADTAIKGQWYLDSTTVLTPKLRAVYFSEQVKDYTVSNAKGDTLTLDGFTSDQLRVSLGGEIAREYTLSNNTKLTPKVGLTGGFSGIDGSGAFGSLSAGLSVETANEWNLDFNLLFNVEGDGDKSAGAQARVSKRF</sequence>
<dbReference type="SUPFAM" id="SSF49313">
    <property type="entry name" value="Cadherin-like"/>
    <property type="match status" value="2"/>
</dbReference>
<dbReference type="Pfam" id="PF05345">
    <property type="entry name" value="He_PIG"/>
    <property type="match status" value="2"/>
</dbReference>
<dbReference type="PROSITE" id="PS51208">
    <property type="entry name" value="AUTOTRANSPORTER"/>
    <property type="match status" value="1"/>
</dbReference>
<dbReference type="InterPro" id="IPR005546">
    <property type="entry name" value="Autotransporte_beta"/>
</dbReference>
<feature type="domain" description="Autotransporter" evidence="2">
    <location>
        <begin position="729"/>
        <end position="984"/>
    </location>
</feature>